<evidence type="ECO:0000256" key="5">
    <source>
        <dbReference type="ARBA" id="ARBA00022722"/>
    </source>
</evidence>
<evidence type="ECO:0000256" key="17">
    <source>
        <dbReference type="SAM" id="MobiDB-lite"/>
    </source>
</evidence>
<keyword evidence="11" id="KW-0238">DNA-binding</keyword>
<dbReference type="Gene3D" id="3.30.2170.10">
    <property type="entry name" value="archaeoglobus fulgidus dsm 4304 superfamily"/>
    <property type="match status" value="1"/>
</dbReference>
<reference evidence="18 19" key="1">
    <citation type="submission" date="2016-04" db="EMBL/GenBank/DDBJ databases">
        <title>Polished mammalian reference genomes with single-molecule sequencing and chromosome conformation capture applied to the Capra hircus genome.</title>
        <authorList>
            <person name="Bickhart D.M."/>
            <person name="Koren S."/>
            <person name="Rosen B."/>
            <person name="Hastie A."/>
            <person name="Liachko I."/>
            <person name="Sullivan S.T."/>
            <person name="Burton J."/>
            <person name="Sayre B.L."/>
            <person name="Huson H.J."/>
            <person name="Lee J."/>
            <person name="Lam E."/>
            <person name="Kelley C.M."/>
            <person name="Hutchison J.L."/>
            <person name="Zhou Y."/>
            <person name="Sun J."/>
            <person name="Crisa A."/>
            <person name="Schwartz J.C."/>
            <person name="Hammond J.A."/>
            <person name="Schroeder S.G."/>
            <person name="Liu G.E."/>
            <person name="Dunham M."/>
            <person name="Shendure J."/>
            <person name="Sonstegard T.S."/>
            <person name="Phillippy A.M."/>
            <person name="Van Tassell C.P."/>
            <person name="Smith T.P."/>
        </authorList>
    </citation>
    <scope>NUCLEOTIDE SEQUENCE [LARGE SCALE GENOMIC DNA]</scope>
</reference>
<keyword evidence="8" id="KW-0378">Hydrolase</keyword>
<sequence length="307" mass="32845">MAGKAAGKPPEEILLDWKREQASLKARVVDLDTEAWQRDPAFSGLQRVGGVDVSFVKDDSGSACASLVVLSYPELEVLYEDCRMVTLTAPYVSGFLAFRELPFLVDAVQQLRQREPCLMPQVLFVDGNGVLHHRGFGVACHLGVLTDLPCIGVAKKLLQVDGLENNALHKEKIQLLKAGGDSFPLMGGSGTVLGRALRSHDHSTKPLYVSVGHKISLEAAVRLTHSCCKFRIPEPVRQVSGLPGGLVAQSGAKPIGGGIRGLPEARPPGRGSASGRTQVEGFWGPLSELIASLQDVSDTSLWPTSPL</sequence>
<dbReference type="Bgee" id="ENSCHIG00000021238">
    <property type="expression patterns" value="Expressed in thymus and 18 other cell types or tissues"/>
</dbReference>
<dbReference type="Pfam" id="PF04493">
    <property type="entry name" value="Endonuclease_5"/>
    <property type="match status" value="1"/>
</dbReference>
<dbReference type="AlphaFoldDB" id="A0A452FHI1"/>
<dbReference type="FunFam" id="3.30.2170.10:FF:000002">
    <property type="entry name" value="Endonuclease V"/>
    <property type="match status" value="1"/>
</dbReference>
<dbReference type="GO" id="GO:0016891">
    <property type="term" value="F:RNA endonuclease activity producing 5'-phosphomonoesters, hydrolytic mechanism"/>
    <property type="evidence" value="ECO:0007669"/>
    <property type="project" value="Ensembl"/>
</dbReference>
<keyword evidence="12" id="KW-0539">Nucleus</keyword>
<evidence type="ECO:0000256" key="6">
    <source>
        <dbReference type="ARBA" id="ARBA00022723"/>
    </source>
</evidence>
<dbReference type="GO" id="GO:0000287">
    <property type="term" value="F:magnesium ion binding"/>
    <property type="evidence" value="ECO:0007669"/>
    <property type="project" value="Ensembl"/>
</dbReference>
<gene>
    <name evidence="18" type="primary">ENDOV</name>
</gene>
<dbReference type="CDD" id="cd06559">
    <property type="entry name" value="Endonuclease_V"/>
    <property type="match status" value="1"/>
</dbReference>
<dbReference type="Ensembl" id="ENSCHIT00000031663.1">
    <property type="protein sequence ID" value="ENSCHIP00000023803.1"/>
    <property type="gene ID" value="ENSCHIG00000021238.1"/>
</dbReference>
<keyword evidence="19" id="KW-1185">Reference proteome</keyword>
<evidence type="ECO:0000313" key="18">
    <source>
        <dbReference type="Ensembl" id="ENSCHIP00000023803.1"/>
    </source>
</evidence>
<evidence type="ECO:0000313" key="19">
    <source>
        <dbReference type="Proteomes" id="UP000291000"/>
    </source>
</evidence>
<evidence type="ECO:0000256" key="14">
    <source>
        <dbReference type="ARBA" id="ARBA00061268"/>
    </source>
</evidence>
<evidence type="ECO:0000256" key="16">
    <source>
        <dbReference type="ARBA" id="ARBA00071695"/>
    </source>
</evidence>
<evidence type="ECO:0000256" key="2">
    <source>
        <dbReference type="ARBA" id="ARBA00004210"/>
    </source>
</evidence>
<evidence type="ECO:0000256" key="9">
    <source>
        <dbReference type="ARBA" id="ARBA00022842"/>
    </source>
</evidence>
<evidence type="ECO:0000256" key="10">
    <source>
        <dbReference type="ARBA" id="ARBA00022884"/>
    </source>
</evidence>
<comment type="subunit">
    <text evidence="15">Monomer. Interacts with PABPC1; the interaction is RNA-dependent and stimulates ENDOV activity.</text>
</comment>
<comment type="subcellular location">
    <subcellularLocation>
        <location evidence="2">Cytoplasm</location>
        <location evidence="2">Stress granule</location>
    </subcellularLocation>
    <subcellularLocation>
        <location evidence="3">Nucleus</location>
        <location evidence="3">Nucleolus</location>
    </subcellularLocation>
</comment>
<keyword evidence="5" id="KW-0540">Nuclease</keyword>
<dbReference type="GO" id="GO:0006281">
    <property type="term" value="P:DNA repair"/>
    <property type="evidence" value="ECO:0007669"/>
    <property type="project" value="InterPro"/>
</dbReference>
<dbReference type="EMBL" id="LWLT01000022">
    <property type="status" value="NOT_ANNOTATED_CDS"/>
    <property type="molecule type" value="Genomic_DNA"/>
</dbReference>
<proteinExistence type="inferred from homology"/>
<evidence type="ECO:0000256" key="8">
    <source>
        <dbReference type="ARBA" id="ARBA00022801"/>
    </source>
</evidence>
<evidence type="ECO:0000256" key="15">
    <source>
        <dbReference type="ARBA" id="ARBA00061971"/>
    </source>
</evidence>
<keyword evidence="4" id="KW-0963">Cytoplasm</keyword>
<evidence type="ECO:0000256" key="3">
    <source>
        <dbReference type="ARBA" id="ARBA00004604"/>
    </source>
</evidence>
<protein>
    <recommendedName>
        <fullName evidence="16">Endonuclease V</fullName>
    </recommendedName>
</protein>
<dbReference type="PANTHER" id="PTHR28511">
    <property type="entry name" value="ENDONUCLEASE V"/>
    <property type="match status" value="1"/>
</dbReference>
<name>A0A452FHI1_CAPHI</name>
<accession>A0A452FHI1</accession>
<organism evidence="18 19">
    <name type="scientific">Capra hircus</name>
    <name type="common">Goat</name>
    <dbReference type="NCBI Taxonomy" id="9925"/>
    <lineage>
        <taxon>Eukaryota</taxon>
        <taxon>Metazoa</taxon>
        <taxon>Chordata</taxon>
        <taxon>Craniata</taxon>
        <taxon>Vertebrata</taxon>
        <taxon>Euteleostomi</taxon>
        <taxon>Mammalia</taxon>
        <taxon>Eutheria</taxon>
        <taxon>Laurasiatheria</taxon>
        <taxon>Artiodactyla</taxon>
        <taxon>Ruminantia</taxon>
        <taxon>Pecora</taxon>
        <taxon>Bovidae</taxon>
        <taxon>Caprinae</taxon>
        <taxon>Capra</taxon>
    </lineage>
</organism>
<evidence type="ECO:0000256" key="7">
    <source>
        <dbReference type="ARBA" id="ARBA00022759"/>
    </source>
</evidence>
<keyword evidence="9" id="KW-0460">Magnesium</keyword>
<dbReference type="InterPro" id="IPR007581">
    <property type="entry name" value="Endonuclease-V"/>
</dbReference>
<dbReference type="GeneTree" id="ENSGT00390000011880"/>
<feature type="region of interest" description="Disordered" evidence="17">
    <location>
        <begin position="258"/>
        <end position="278"/>
    </location>
</feature>
<keyword evidence="7" id="KW-0255">Endonuclease</keyword>
<comment type="function">
    <text evidence="13">Endoribonuclease that specifically cleaves inosine-containing RNAs: cleaves RNA at the second phosphodiester bond 3' to inosine. Active against both single-stranded and double-stranded RNAs. Has strong preference for single-stranded RNAs (ssRNAs) toward double-stranded RNAs (dsRNAs). Cleaves mRNAs and tRNAs containing inosine. Also able to cleave structure-specific dsRNA substrates containing the specific sites 5'-IIUI-3' and 5'-UIUU-3'. Inosine is present in a number of RNAs following editing; the function of inosine-specific endoribonuclease is still unclear: it could either play a regulatory role in edited RNAs, or be involved in antiviral response by removing the hyperedited long viral dsRNA genome that has undergone A-to-I editing. Binds branched DNA structures.</text>
</comment>
<dbReference type="PANTHER" id="PTHR28511:SF1">
    <property type="entry name" value="ENDONUCLEASE V"/>
    <property type="match status" value="1"/>
</dbReference>
<dbReference type="HAMAP" id="MF_00801">
    <property type="entry name" value="Endonuclease_5"/>
    <property type="match status" value="1"/>
</dbReference>
<evidence type="ECO:0000256" key="11">
    <source>
        <dbReference type="ARBA" id="ARBA00023125"/>
    </source>
</evidence>
<evidence type="ECO:0000256" key="13">
    <source>
        <dbReference type="ARBA" id="ARBA00056032"/>
    </source>
</evidence>
<dbReference type="OMA" id="NACAHTL"/>
<dbReference type="GO" id="GO:0003677">
    <property type="term" value="F:DNA binding"/>
    <property type="evidence" value="ECO:0007669"/>
    <property type="project" value="UniProtKB-KW"/>
</dbReference>
<keyword evidence="10" id="KW-0694">RNA-binding</keyword>
<dbReference type="GO" id="GO:0016888">
    <property type="term" value="F:DNA endonuclease activity, producing 5'-phosphomonoesters"/>
    <property type="evidence" value="ECO:0007669"/>
    <property type="project" value="Ensembl"/>
</dbReference>
<evidence type="ECO:0000256" key="4">
    <source>
        <dbReference type="ARBA" id="ARBA00022490"/>
    </source>
</evidence>
<dbReference type="STRING" id="9925.ENSCHIP00000023803"/>
<keyword evidence="6" id="KW-0479">Metal-binding</keyword>
<evidence type="ECO:0000256" key="1">
    <source>
        <dbReference type="ARBA" id="ARBA00001946"/>
    </source>
</evidence>
<reference evidence="18" key="3">
    <citation type="submission" date="2025-09" db="UniProtKB">
        <authorList>
            <consortium name="Ensembl"/>
        </authorList>
    </citation>
    <scope>IDENTIFICATION</scope>
</reference>
<dbReference type="GO" id="GO:0003727">
    <property type="term" value="F:single-stranded RNA binding"/>
    <property type="evidence" value="ECO:0007669"/>
    <property type="project" value="Ensembl"/>
</dbReference>
<evidence type="ECO:0000256" key="12">
    <source>
        <dbReference type="ARBA" id="ARBA00023242"/>
    </source>
</evidence>
<dbReference type="GO" id="GO:0005730">
    <property type="term" value="C:nucleolus"/>
    <property type="evidence" value="ECO:0007669"/>
    <property type="project" value="UniProtKB-SubCell"/>
</dbReference>
<comment type="cofactor">
    <cofactor evidence="1">
        <name>Mg(2+)</name>
        <dbReference type="ChEBI" id="CHEBI:18420"/>
    </cofactor>
</comment>
<dbReference type="Proteomes" id="UP000291000">
    <property type="component" value="Chromosome 19"/>
</dbReference>
<reference evidence="18" key="2">
    <citation type="submission" date="2025-08" db="UniProtKB">
        <authorList>
            <consortium name="Ensembl"/>
        </authorList>
    </citation>
    <scope>IDENTIFICATION</scope>
</reference>
<comment type="similarity">
    <text evidence="14">Belongs to the endonuclease V family.</text>
</comment>
<dbReference type="GO" id="GO:0010494">
    <property type="term" value="C:cytoplasmic stress granule"/>
    <property type="evidence" value="ECO:0007669"/>
    <property type="project" value="UniProtKB-SubCell"/>
</dbReference>